<protein>
    <submittedName>
        <fullName evidence="1">23572_t:CDS:1</fullName>
    </submittedName>
</protein>
<dbReference type="Proteomes" id="UP000789920">
    <property type="component" value="Unassembled WGS sequence"/>
</dbReference>
<feature type="non-terminal residue" evidence="1">
    <location>
        <position position="1"/>
    </location>
</feature>
<evidence type="ECO:0000313" key="2">
    <source>
        <dbReference type="Proteomes" id="UP000789920"/>
    </source>
</evidence>
<accession>A0ACA9R1E7</accession>
<reference evidence="1" key="1">
    <citation type="submission" date="2021-06" db="EMBL/GenBank/DDBJ databases">
        <authorList>
            <person name="Kallberg Y."/>
            <person name="Tangrot J."/>
            <person name="Rosling A."/>
        </authorList>
    </citation>
    <scope>NUCLEOTIDE SEQUENCE</scope>
    <source>
        <strain evidence="1">MA461A</strain>
    </source>
</reference>
<organism evidence="1 2">
    <name type="scientific">Racocetra persica</name>
    <dbReference type="NCBI Taxonomy" id="160502"/>
    <lineage>
        <taxon>Eukaryota</taxon>
        <taxon>Fungi</taxon>
        <taxon>Fungi incertae sedis</taxon>
        <taxon>Mucoromycota</taxon>
        <taxon>Glomeromycotina</taxon>
        <taxon>Glomeromycetes</taxon>
        <taxon>Diversisporales</taxon>
        <taxon>Gigasporaceae</taxon>
        <taxon>Racocetra</taxon>
    </lineage>
</organism>
<keyword evidence="2" id="KW-1185">Reference proteome</keyword>
<name>A0ACA9R1E7_9GLOM</name>
<gene>
    <name evidence="1" type="ORF">RPERSI_LOCUS16640</name>
</gene>
<dbReference type="EMBL" id="CAJVQC010041489">
    <property type="protein sequence ID" value="CAG8773059.1"/>
    <property type="molecule type" value="Genomic_DNA"/>
</dbReference>
<proteinExistence type="predicted"/>
<sequence length="74" mass="8411">TETFSLVNDPCNPYLCLYTIEFLGNIQGDLPIHYVNILVETMKYLIIQTLQSGKPIWFGDDEKASDSSLEILDI</sequence>
<comment type="caution">
    <text evidence="1">The sequence shown here is derived from an EMBL/GenBank/DDBJ whole genome shotgun (WGS) entry which is preliminary data.</text>
</comment>
<evidence type="ECO:0000313" key="1">
    <source>
        <dbReference type="EMBL" id="CAG8773059.1"/>
    </source>
</evidence>